<dbReference type="GeneID" id="59284620"/>
<accession>A0A8H6G209</accession>
<dbReference type="RefSeq" id="XP_037168373.1">
    <property type="nucleotide sequence ID" value="XM_037304880.1"/>
</dbReference>
<gene>
    <name evidence="1" type="ORF">HO173_002949</name>
</gene>
<organism evidence="1 2">
    <name type="scientific">Letharia columbiana</name>
    <dbReference type="NCBI Taxonomy" id="112416"/>
    <lineage>
        <taxon>Eukaryota</taxon>
        <taxon>Fungi</taxon>
        <taxon>Dikarya</taxon>
        <taxon>Ascomycota</taxon>
        <taxon>Pezizomycotina</taxon>
        <taxon>Lecanoromycetes</taxon>
        <taxon>OSLEUM clade</taxon>
        <taxon>Lecanoromycetidae</taxon>
        <taxon>Lecanorales</taxon>
        <taxon>Lecanorineae</taxon>
        <taxon>Parmeliaceae</taxon>
        <taxon>Letharia</taxon>
    </lineage>
</organism>
<evidence type="ECO:0000313" key="2">
    <source>
        <dbReference type="Proteomes" id="UP000578531"/>
    </source>
</evidence>
<dbReference type="AlphaFoldDB" id="A0A8H6G209"/>
<dbReference type="OrthoDB" id="10619199at2759"/>
<comment type="caution">
    <text evidence="1">The sequence shown here is derived from an EMBL/GenBank/DDBJ whole genome shotgun (WGS) entry which is preliminary data.</text>
</comment>
<proteinExistence type="predicted"/>
<protein>
    <submittedName>
        <fullName evidence="1">Uncharacterized protein</fullName>
    </submittedName>
</protein>
<keyword evidence="2" id="KW-1185">Reference proteome</keyword>
<reference evidence="1 2" key="1">
    <citation type="journal article" date="2020" name="Genomics">
        <title>Complete, high-quality genomes from long-read metagenomic sequencing of two wolf lichen thalli reveals enigmatic genome architecture.</title>
        <authorList>
            <person name="McKenzie S.K."/>
            <person name="Walston R.F."/>
            <person name="Allen J.L."/>
        </authorList>
    </citation>
    <scope>NUCLEOTIDE SEQUENCE [LARGE SCALE GENOMIC DNA]</scope>
    <source>
        <strain evidence="1">WasteWater2</strain>
    </source>
</reference>
<dbReference type="Proteomes" id="UP000578531">
    <property type="component" value="Unassembled WGS sequence"/>
</dbReference>
<evidence type="ECO:0000313" key="1">
    <source>
        <dbReference type="EMBL" id="KAF6239077.1"/>
    </source>
</evidence>
<name>A0A8H6G209_9LECA</name>
<dbReference type="EMBL" id="JACCJC010000007">
    <property type="protein sequence ID" value="KAF6239077.1"/>
    <property type="molecule type" value="Genomic_DNA"/>
</dbReference>
<sequence length="161" mass="17993">MTQTYCIRLLIYPAGGAITPPLTPYGLRQPRIPYRRRRLLEPRLDQIFPQAGLVERQIDVGNASSCFAVTLPFKQQDVSRNLFEHAIDQARRRWAWFTTSRELDAGRGTEFGSLGYLLGEIRQQIFKVVLGWFTSLSLPDLTAADTNPSPAGAAIVTNVGT</sequence>